<dbReference type="Pfam" id="PF18962">
    <property type="entry name" value="Por_Secre_tail"/>
    <property type="match status" value="1"/>
</dbReference>
<dbReference type="InterPro" id="IPR026444">
    <property type="entry name" value="Secre_tail"/>
</dbReference>
<dbReference type="InterPro" id="IPR008964">
    <property type="entry name" value="Invasin/intimin_cell_adhesion"/>
</dbReference>
<keyword evidence="2 3" id="KW-0732">Signal</keyword>
<feature type="domain" description="GH16" evidence="5">
    <location>
        <begin position="23"/>
        <end position="319"/>
    </location>
</feature>
<evidence type="ECO:0000313" key="7">
    <source>
        <dbReference type="Proteomes" id="UP000682802"/>
    </source>
</evidence>
<dbReference type="PROSITE" id="PS51175">
    <property type="entry name" value="CBM6"/>
    <property type="match status" value="2"/>
</dbReference>
<comment type="similarity">
    <text evidence="1">Belongs to the glycosyl hydrolase 16 family.</text>
</comment>
<dbReference type="InterPro" id="IPR013320">
    <property type="entry name" value="ConA-like_dom_sf"/>
</dbReference>
<dbReference type="SUPFAM" id="SSF49373">
    <property type="entry name" value="Invasin/intimin cell-adhesion fragments"/>
    <property type="match status" value="5"/>
</dbReference>
<dbReference type="Pfam" id="PF02368">
    <property type="entry name" value="Big_2"/>
    <property type="match status" value="4"/>
</dbReference>
<evidence type="ECO:0000259" key="4">
    <source>
        <dbReference type="PROSITE" id="PS51175"/>
    </source>
</evidence>
<dbReference type="InterPro" id="IPR005084">
    <property type="entry name" value="CBM6"/>
</dbReference>
<dbReference type="SMART" id="SM00606">
    <property type="entry name" value="CBD_IV"/>
    <property type="match status" value="2"/>
</dbReference>
<dbReference type="SUPFAM" id="SSF49899">
    <property type="entry name" value="Concanavalin A-like lectins/glucanases"/>
    <property type="match status" value="1"/>
</dbReference>
<dbReference type="Gene3D" id="2.60.40.1080">
    <property type="match status" value="5"/>
</dbReference>
<dbReference type="Gene3D" id="2.60.120.200">
    <property type="match status" value="1"/>
</dbReference>
<dbReference type="PROSITE" id="PS51762">
    <property type="entry name" value="GH16_2"/>
    <property type="match status" value="1"/>
</dbReference>
<keyword evidence="7" id="KW-1185">Reference proteome</keyword>
<evidence type="ECO:0000256" key="1">
    <source>
        <dbReference type="ARBA" id="ARBA00006865"/>
    </source>
</evidence>
<dbReference type="Proteomes" id="UP000682802">
    <property type="component" value="Chromosome 1"/>
</dbReference>
<evidence type="ECO:0000259" key="5">
    <source>
        <dbReference type="PROSITE" id="PS51762"/>
    </source>
</evidence>
<dbReference type="NCBIfam" id="TIGR04183">
    <property type="entry name" value="Por_Secre_tail"/>
    <property type="match status" value="1"/>
</dbReference>
<dbReference type="Gene3D" id="2.60.120.260">
    <property type="entry name" value="Galactose-binding domain-like"/>
    <property type="match status" value="2"/>
</dbReference>
<dbReference type="Pfam" id="PF03422">
    <property type="entry name" value="CBM_6"/>
    <property type="match status" value="2"/>
</dbReference>
<dbReference type="CDD" id="cd04079">
    <property type="entry name" value="CBM6_agarase-like"/>
    <property type="match status" value="2"/>
</dbReference>
<feature type="signal peptide" evidence="3">
    <location>
        <begin position="1"/>
        <end position="21"/>
    </location>
</feature>
<proteinExistence type="inferred from homology"/>
<sequence length="1123" mass="121631">MFNFRLLMFTVLSCLTLNTYAQHDWDGVDIPATLPAGMKWELDPVSDGFNYESSSSNRGEEFDSRWNELYINGFSGPSATSYHKDHVWSTGGNLVIHAAKDNQNIIYTGCISSKASFSYPMFMEAKVKQPSCMLAANIWMISQDETEELDMLESYPNVQEDGGWLDQRIHLSHHTFIREPFQDYQPRDEHGVKGTWYWEKDRTSWHDDWLRIGVYWINPHHVEYYINGKWVRTMKSHEHSFLNEEGEVETYYTEFDALDKFGYTEETGLSKPQHIIINMEQQDWLTALNVWPTDEDLDDANGRNTYLVDWVRLYNVIPETGVVPVEEVTISEIEIELQPGETFDLDHIILPVNATKQAVSWTTSNSMIATVNGEGVVRAISNGIVTADVITQDGSFVASCKVEVVGDVIPNPVVDISLPVSSLDMTVGEDVILTPTFTPVNATDQRVLWESTDPSVAFVGANGLIAALKEGTATVSVVSQDGGQTDHVAVTVMALEIDTVFVTSVAVDQEVVTISESEEISLNAVVLPSDATNKAVIWSSSDVGIASVSSTGKVIGIAEGVVIITARSIDGGFTATSSVTIEESVCVPSPATVNITSSIDNGLVGSCIQITTETLGETCDGAVIDQAVTFTSSNLDVARVDSNGQVCFEGEGTSIISIESVNGGDGTTLLVTGLNVDIPSNNILIEAEDFITTGGPFDGFEVYDINGVTAINYNQTGDWAEYNVTGNGSYEIEYFIGTAVTGAAIKLYVDGNEIGIDAVVNNGDWNTFVALKSNQTITLNGTHTIRIEGAGTNTWQWNMDYFTLSTINVEEVPVSNVTLDQSVISVNIGSNYTLNATVSPSTATDKTVTWSSSNTTIATVSNGVINAISEGVTTISVLTNDGDFVAEAVVTVIGNQEVSNITVEAELFTVTGGVTNDAAWGGPGNGVNATSTNINWVNTQDWAEYSVTVPTSGLYTIEYIVSTPQDNAQITLEIDGHSNIVDIPNNGEWDSYSSIVGGTINLSAGIHTLRLTASGTNEWQWNLDKVIFTPELSSARVLSTTNLLETEVKLYPIPANDNLNIVGLPNGNYEVSIFNISGLIVASEQVKSTTTKAVIDVSTLGAGIYIINIIGEGVTIRRKISIK</sequence>
<evidence type="ECO:0000256" key="3">
    <source>
        <dbReference type="SAM" id="SignalP"/>
    </source>
</evidence>
<feature type="chain" id="PRO_5046287058" evidence="3">
    <location>
        <begin position="22"/>
        <end position="1123"/>
    </location>
</feature>
<dbReference type="InterPro" id="IPR000757">
    <property type="entry name" value="Beta-glucanase-like"/>
</dbReference>
<accession>A0ABX8GRT4</accession>
<dbReference type="SUPFAM" id="SSF49785">
    <property type="entry name" value="Galactose-binding domain-like"/>
    <property type="match status" value="2"/>
</dbReference>
<evidence type="ECO:0000313" key="6">
    <source>
        <dbReference type="EMBL" id="QWG06295.1"/>
    </source>
</evidence>
<dbReference type="EMBL" id="CP076128">
    <property type="protein sequence ID" value="QWG06295.1"/>
    <property type="molecule type" value="Genomic_DNA"/>
</dbReference>
<dbReference type="InterPro" id="IPR006584">
    <property type="entry name" value="Cellulose-bd_IV"/>
</dbReference>
<dbReference type="SMART" id="SM00635">
    <property type="entry name" value="BID_2"/>
    <property type="match status" value="4"/>
</dbReference>
<dbReference type="InterPro" id="IPR003343">
    <property type="entry name" value="Big_2"/>
</dbReference>
<gene>
    <name evidence="6" type="ORF">KM029_13235</name>
</gene>
<feature type="domain" description="CBM6" evidence="4">
    <location>
        <begin position="901"/>
        <end position="1029"/>
    </location>
</feature>
<name>A0ABX8GRT4_9BACT</name>
<evidence type="ECO:0000256" key="2">
    <source>
        <dbReference type="ARBA" id="ARBA00022729"/>
    </source>
</evidence>
<dbReference type="RefSeq" id="WP_144073717.1">
    <property type="nucleotide sequence ID" value="NZ_CP076128.1"/>
</dbReference>
<reference evidence="6 7" key="1">
    <citation type="submission" date="2021-05" db="EMBL/GenBank/DDBJ databases">
        <title>Comparative genomic studies on the polysaccharide-degrading batcterial strains of the Flammeovirga genus.</title>
        <authorList>
            <person name="Zewei F."/>
            <person name="Zheng Z."/>
            <person name="Yu L."/>
            <person name="Ruyue G."/>
            <person name="Yanhong M."/>
            <person name="Yuanyuan C."/>
            <person name="Jingyan G."/>
            <person name="Wenjun H."/>
        </authorList>
    </citation>
    <scope>NUCLEOTIDE SEQUENCE [LARGE SCALE GENOMIC DNA]</scope>
    <source>
        <strain evidence="6 7">YS10</strain>
    </source>
</reference>
<feature type="domain" description="CBM6" evidence="4">
    <location>
        <begin position="683"/>
        <end position="805"/>
    </location>
</feature>
<dbReference type="InterPro" id="IPR008979">
    <property type="entry name" value="Galactose-bd-like_sf"/>
</dbReference>
<protein>
    <submittedName>
        <fullName evidence="6">Ig-like domain-containing protein</fullName>
    </submittedName>
</protein>
<organism evidence="6 7">
    <name type="scientific">Flammeovirga kamogawensis</name>
    <dbReference type="NCBI Taxonomy" id="373891"/>
    <lineage>
        <taxon>Bacteria</taxon>
        <taxon>Pseudomonadati</taxon>
        <taxon>Bacteroidota</taxon>
        <taxon>Cytophagia</taxon>
        <taxon>Cytophagales</taxon>
        <taxon>Flammeovirgaceae</taxon>
        <taxon>Flammeovirga</taxon>
    </lineage>
</organism>